<feature type="region of interest" description="Disordered" evidence="1">
    <location>
        <begin position="1"/>
        <end position="43"/>
    </location>
</feature>
<gene>
    <name evidence="2" type="ORF">I6H06_07680</name>
    <name evidence="3" type="ORF">NFI99_09020</name>
</gene>
<organism evidence="2 4">
    <name type="scientific">Burkholderia glumae</name>
    <name type="common">Pseudomonas glumae</name>
    <dbReference type="NCBI Taxonomy" id="337"/>
    <lineage>
        <taxon>Bacteria</taxon>
        <taxon>Pseudomonadati</taxon>
        <taxon>Pseudomonadota</taxon>
        <taxon>Betaproteobacteria</taxon>
        <taxon>Burkholderiales</taxon>
        <taxon>Burkholderiaceae</taxon>
        <taxon>Burkholderia</taxon>
    </lineage>
</organism>
<evidence type="ECO:0000313" key="5">
    <source>
        <dbReference type="Proteomes" id="UP001056386"/>
    </source>
</evidence>
<dbReference type="EMBL" id="CP099583">
    <property type="protein sequence ID" value="USS42352.1"/>
    <property type="molecule type" value="Genomic_DNA"/>
</dbReference>
<evidence type="ECO:0000313" key="4">
    <source>
        <dbReference type="Proteomes" id="UP000594892"/>
    </source>
</evidence>
<evidence type="ECO:0000313" key="2">
    <source>
        <dbReference type="EMBL" id="QPQ89512.1"/>
    </source>
</evidence>
<evidence type="ECO:0000256" key="1">
    <source>
        <dbReference type="SAM" id="MobiDB-lite"/>
    </source>
</evidence>
<dbReference type="Proteomes" id="UP000594892">
    <property type="component" value="Chromosome 1"/>
</dbReference>
<dbReference type="GeneID" id="45694228"/>
<reference evidence="3" key="2">
    <citation type="submission" date="2022-06" db="EMBL/GenBank/DDBJ databases">
        <title>Draft genome sequence of Burkholderia glumae strain GR20004 isolated from rice panicle showing bacterial panicle blight.</title>
        <authorList>
            <person name="Choi S.Y."/>
            <person name="Lee Y.H."/>
        </authorList>
    </citation>
    <scope>NUCLEOTIDE SEQUENCE</scope>
    <source>
        <strain evidence="3">GR20004</strain>
    </source>
</reference>
<proteinExistence type="predicted"/>
<dbReference type="EMBL" id="CP065600">
    <property type="protein sequence ID" value="QPQ89512.1"/>
    <property type="molecule type" value="Genomic_DNA"/>
</dbReference>
<name>A0AAQ0BRZ3_BURGL</name>
<dbReference type="Proteomes" id="UP001056386">
    <property type="component" value="Chromosome 2"/>
</dbReference>
<accession>A0AAQ0BRZ3</accession>
<reference evidence="2 4" key="1">
    <citation type="submission" date="2020-12" db="EMBL/GenBank/DDBJ databases">
        <title>FDA dAtabase for Regulatory Grade micrObial Sequences (FDA-ARGOS): Supporting development and validation of Infectious Disease Dx tests.</title>
        <authorList>
            <person name="Minogue T."/>
            <person name="Wolcott M."/>
            <person name="Wasieloski L."/>
            <person name="Aguilar W."/>
            <person name="Moore D."/>
            <person name="Jaissle J."/>
            <person name="Tallon L."/>
            <person name="Sadzewicz L."/>
            <person name="Zhao X."/>
            <person name="Boylan J."/>
            <person name="Ott S."/>
            <person name="Bowen H."/>
            <person name="Vavikolanu K."/>
            <person name="Mehta A."/>
            <person name="Aluvathingal J."/>
            <person name="Nadendla S."/>
            <person name="Yan Y."/>
            <person name="Sichtig H."/>
        </authorList>
    </citation>
    <scope>NUCLEOTIDE SEQUENCE [LARGE SCALE GENOMIC DNA]</scope>
    <source>
        <strain evidence="2 4">FDAARGOS_949</strain>
    </source>
</reference>
<protein>
    <submittedName>
        <fullName evidence="2">Uncharacterized protein</fullName>
    </submittedName>
</protein>
<sequence>MPVHRTASPSAPSSSAAPALRARRPVAGVGPTRAVRPASPPAAAAARDGAARVLLPVTLEGTADYLGSQRRALLRSPIGVYVSHIDAHRDRMAVWFDLARADLNFAIHTLLTTLPDATLGCLRKRASY</sequence>
<dbReference type="RefSeq" id="WP_015877759.1">
    <property type="nucleotide sequence ID" value="NZ_CP021075.1"/>
</dbReference>
<dbReference type="AlphaFoldDB" id="A0AAQ0BRZ3"/>
<evidence type="ECO:0000313" key="3">
    <source>
        <dbReference type="EMBL" id="USS42352.1"/>
    </source>
</evidence>
<keyword evidence="5" id="KW-1185">Reference proteome</keyword>